<dbReference type="AlphaFoldDB" id="A0A512AIJ5"/>
<evidence type="ECO:0000256" key="1">
    <source>
        <dbReference type="ARBA" id="ARBA00022801"/>
    </source>
</evidence>
<accession>A0A512AIJ5</accession>
<comment type="caution">
    <text evidence="3">The sequence shown here is derived from an EMBL/GenBank/DDBJ whole genome shotgun (WGS) entry which is preliminary data.</text>
</comment>
<dbReference type="Pfam" id="PF20434">
    <property type="entry name" value="BD-FAE"/>
    <property type="match status" value="1"/>
</dbReference>
<dbReference type="InterPro" id="IPR050300">
    <property type="entry name" value="GDXG_lipolytic_enzyme"/>
</dbReference>
<evidence type="ECO:0000313" key="3">
    <source>
        <dbReference type="EMBL" id="GEN99518.1"/>
    </source>
</evidence>
<keyword evidence="4" id="KW-1185">Reference proteome</keyword>
<dbReference type="SUPFAM" id="SSF53474">
    <property type="entry name" value="alpha/beta-Hydrolases"/>
    <property type="match status" value="1"/>
</dbReference>
<dbReference type="PANTHER" id="PTHR48081">
    <property type="entry name" value="AB HYDROLASE SUPERFAMILY PROTEIN C4A8.06C"/>
    <property type="match status" value="1"/>
</dbReference>
<protein>
    <submittedName>
        <fullName evidence="3">Carboxylesterase</fullName>
    </submittedName>
</protein>
<feature type="domain" description="BD-FAE-like" evidence="2">
    <location>
        <begin position="42"/>
        <end position="221"/>
    </location>
</feature>
<dbReference type="Gene3D" id="3.40.50.1820">
    <property type="entry name" value="alpha/beta hydrolase"/>
    <property type="match status" value="1"/>
</dbReference>
<evidence type="ECO:0000313" key="4">
    <source>
        <dbReference type="Proteomes" id="UP000321464"/>
    </source>
</evidence>
<dbReference type="PANTHER" id="PTHR48081:SF9">
    <property type="entry name" value="CARBOXYLESTERASE"/>
    <property type="match status" value="1"/>
</dbReference>
<keyword evidence="1" id="KW-0378">Hydrolase</keyword>
<sequence>MLDSADRILRGGDGSIREVAAVRYGSDPAQKLEMFLPADADAAKGPLPIIVFIHGGGWRSGDPHDYRFMARALAPQGYAVVLAGYRLYPKAQYPGMLEDGAAALRWVADHAGPLGGDPRRVVLMGHSAGAYNAVMLGLDKRWLAARSLDADALRGVVGLSGPYDFYPFESEATKLSFGKAPNPEETQPVVHARAGGPPLLLVHGTADTRVRPRNSVELARTMTRAGAPTQAVLIDGVTHEGLIMLFARPFSHDPRAIDAVLPFLAKVTASPAVQATGG</sequence>
<dbReference type="InterPro" id="IPR029058">
    <property type="entry name" value="AB_hydrolase_fold"/>
</dbReference>
<dbReference type="GO" id="GO:0016787">
    <property type="term" value="F:hydrolase activity"/>
    <property type="evidence" value="ECO:0007669"/>
    <property type="project" value="UniProtKB-KW"/>
</dbReference>
<proteinExistence type="predicted"/>
<organism evidence="3 4">
    <name type="scientific">Novosphingobium sediminis</name>
    <dbReference type="NCBI Taxonomy" id="707214"/>
    <lineage>
        <taxon>Bacteria</taxon>
        <taxon>Pseudomonadati</taxon>
        <taxon>Pseudomonadota</taxon>
        <taxon>Alphaproteobacteria</taxon>
        <taxon>Sphingomonadales</taxon>
        <taxon>Sphingomonadaceae</taxon>
        <taxon>Novosphingobium</taxon>
    </lineage>
</organism>
<evidence type="ECO:0000259" key="2">
    <source>
        <dbReference type="Pfam" id="PF20434"/>
    </source>
</evidence>
<dbReference type="InterPro" id="IPR049492">
    <property type="entry name" value="BD-FAE-like_dom"/>
</dbReference>
<dbReference type="Proteomes" id="UP000321464">
    <property type="component" value="Unassembled WGS sequence"/>
</dbReference>
<name>A0A512AIJ5_9SPHN</name>
<dbReference type="EMBL" id="BJYR01000009">
    <property type="protein sequence ID" value="GEN99518.1"/>
    <property type="molecule type" value="Genomic_DNA"/>
</dbReference>
<gene>
    <name evidence="3" type="ORF">NSE01_13510</name>
</gene>
<reference evidence="3 4" key="1">
    <citation type="submission" date="2019-07" db="EMBL/GenBank/DDBJ databases">
        <title>Whole genome shotgun sequence of Novosphingobium sediminis NBRC 106119.</title>
        <authorList>
            <person name="Hosoyama A."/>
            <person name="Uohara A."/>
            <person name="Ohji S."/>
            <person name="Ichikawa N."/>
        </authorList>
    </citation>
    <scope>NUCLEOTIDE SEQUENCE [LARGE SCALE GENOMIC DNA]</scope>
    <source>
        <strain evidence="3 4">NBRC 106119</strain>
    </source>
</reference>